<dbReference type="EMBL" id="JADKCH010000018">
    <property type="protein sequence ID" value="MBK8573450.1"/>
    <property type="molecule type" value="Genomic_DNA"/>
</dbReference>
<evidence type="ECO:0000313" key="4">
    <source>
        <dbReference type="EMBL" id="MBK8573450.1"/>
    </source>
</evidence>
<name>A0A936F452_9BACT</name>
<dbReference type="Pfam" id="PF08808">
    <property type="entry name" value="RES"/>
    <property type="match status" value="1"/>
</dbReference>
<evidence type="ECO:0000313" key="5">
    <source>
        <dbReference type="Proteomes" id="UP000709959"/>
    </source>
</evidence>
<protein>
    <submittedName>
        <fullName evidence="4">RES domain-containing protein</fullName>
    </submittedName>
</protein>
<evidence type="ECO:0000259" key="3">
    <source>
        <dbReference type="Pfam" id="PF20432"/>
    </source>
</evidence>
<feature type="domain" description="Antitoxin Xre-like helix-turn-helix" evidence="3">
    <location>
        <begin position="34"/>
        <end position="92"/>
    </location>
</feature>
<organism evidence="4 5">
    <name type="scientific">Candidatus Geothrix odensensis</name>
    <dbReference type="NCBI Taxonomy" id="2954440"/>
    <lineage>
        <taxon>Bacteria</taxon>
        <taxon>Pseudomonadati</taxon>
        <taxon>Acidobacteriota</taxon>
        <taxon>Holophagae</taxon>
        <taxon>Holophagales</taxon>
        <taxon>Holophagaceae</taxon>
        <taxon>Geothrix</taxon>
    </lineage>
</organism>
<dbReference type="InterPro" id="IPR024467">
    <property type="entry name" value="Xre/MbcA/ParS-like_toxin-bd"/>
</dbReference>
<accession>A0A936F452</accession>
<evidence type="ECO:0000259" key="1">
    <source>
        <dbReference type="Pfam" id="PF08808"/>
    </source>
</evidence>
<dbReference type="GO" id="GO:0003677">
    <property type="term" value="F:DNA binding"/>
    <property type="evidence" value="ECO:0007669"/>
    <property type="project" value="InterPro"/>
</dbReference>
<feature type="domain" description="RES" evidence="1">
    <location>
        <begin position="153"/>
        <end position="226"/>
    </location>
</feature>
<dbReference type="InterPro" id="IPR046847">
    <property type="entry name" value="Xre-like_HTH"/>
</dbReference>
<dbReference type="InterPro" id="IPR011979">
    <property type="entry name" value="Antitox_Xre"/>
</dbReference>
<dbReference type="Pfam" id="PF09722">
    <property type="entry name" value="Xre_MbcA_ParS_C"/>
    <property type="match status" value="1"/>
</dbReference>
<dbReference type="InterPro" id="IPR014914">
    <property type="entry name" value="RES_dom"/>
</dbReference>
<gene>
    <name evidence="4" type="ORF">IPN91_12605</name>
</gene>
<dbReference type="NCBIfam" id="TIGR02293">
    <property type="entry name" value="TAS_TIGR02293"/>
    <property type="match status" value="1"/>
</dbReference>
<feature type="domain" description="Antitoxin Xre/MbcA/ParS-like toxin-binding" evidence="2">
    <location>
        <begin position="97"/>
        <end position="146"/>
    </location>
</feature>
<proteinExistence type="predicted"/>
<comment type="caution">
    <text evidence="4">The sequence shown here is derived from an EMBL/GenBank/DDBJ whole genome shotgun (WGS) entry which is preliminary data.</text>
</comment>
<dbReference type="Proteomes" id="UP000709959">
    <property type="component" value="Unassembled WGS sequence"/>
</dbReference>
<dbReference type="AlphaFoldDB" id="A0A936F452"/>
<sequence length="270" mass="28780">MSKVESKIPGRVSRSTVKTSLAGSFAPSSPMEMVNLVRAGVPWSLYQGVVVDLGFNDQTASGVLHIPVRTLARRKGARLEPQESERFMRLVRLVARATEVLGTREKALRWMQASNRALEGVSPISLLDTDIGTQAAEAVLTRTNSGGVFLMRAFRLVKAKHAATSLDGEGARRAGGRWNAPGVPVAYCATSLSLAVLELLVHVDGRHPERFDRGPSRDPRFLAHEAPRCGGLATQLAQGGRTGRLAGPWWGLGEGWCRGGARGPVGGGAG</sequence>
<evidence type="ECO:0000259" key="2">
    <source>
        <dbReference type="Pfam" id="PF09722"/>
    </source>
</evidence>
<reference evidence="4 5" key="1">
    <citation type="submission" date="2020-10" db="EMBL/GenBank/DDBJ databases">
        <title>Connecting structure to function with the recovery of over 1000 high-quality activated sludge metagenome-assembled genomes encoding full-length rRNA genes using long-read sequencing.</title>
        <authorList>
            <person name="Singleton C.M."/>
            <person name="Petriglieri F."/>
            <person name="Kristensen J.M."/>
            <person name="Kirkegaard R.H."/>
            <person name="Michaelsen T.Y."/>
            <person name="Andersen M.H."/>
            <person name="Karst S.M."/>
            <person name="Dueholm M.S."/>
            <person name="Nielsen P.H."/>
            <person name="Albertsen M."/>
        </authorList>
    </citation>
    <scope>NUCLEOTIDE SEQUENCE [LARGE SCALE GENOMIC DNA]</scope>
    <source>
        <strain evidence="4">OdNE_18-Q3-R46-58_MAXAC.008</strain>
    </source>
</reference>
<dbReference type="Pfam" id="PF20432">
    <property type="entry name" value="Xre-like-HTH"/>
    <property type="match status" value="1"/>
</dbReference>